<evidence type="ECO:0000256" key="8">
    <source>
        <dbReference type="SAM" id="MobiDB-lite"/>
    </source>
</evidence>
<evidence type="ECO:0000313" key="11">
    <source>
        <dbReference type="EMBL" id="CAH2355139.1"/>
    </source>
</evidence>
<organism evidence="11 12">
    <name type="scientific">[Candida] railenensis</name>
    <dbReference type="NCBI Taxonomy" id="45579"/>
    <lineage>
        <taxon>Eukaryota</taxon>
        <taxon>Fungi</taxon>
        <taxon>Dikarya</taxon>
        <taxon>Ascomycota</taxon>
        <taxon>Saccharomycotina</taxon>
        <taxon>Pichiomycetes</taxon>
        <taxon>Debaryomycetaceae</taxon>
        <taxon>Kurtzmaniella</taxon>
    </lineage>
</organism>
<accession>A0A9P0QU88</accession>
<sequence length="414" mass="42646">MKSGFTIALALVAGVANAASSASCSFSSTTITASASLSQVASCATISGSVEISGDEISSLDLSSVQEIAGTLNIFNSSSITAVNLPGLESITGTLSLDALTQLFSVDFTKLTEVNELTLISLPSLSTLNLNAGIDNATSIELSDTALSTLDGFVSSLSTIGTLNVNNNKNITTIELTNLETVTTGLILSFNSDNCSIDLSQLQWASNLTIQDVGSLTVTNLTAVNGTFNVAYNSFDSVEFGALEEVGGDLQFFANDDVTEIDFPVLATIGGELLYFNNTNLENITDSFHDLEKIKGAVNIAGGFGNFTLPALEEVNGDFNVSSTNDDFSCDEFDKLHKDGKIEGHNYECSSPSSSTSASSSGTSKATGTSGSSSSGSSSTGSSSSTKSSQAGGLMASHYLSFAALFGAMSAFLL</sequence>
<dbReference type="GO" id="GO:0009277">
    <property type="term" value="C:fungal-type cell wall"/>
    <property type="evidence" value="ECO:0007669"/>
    <property type="project" value="TreeGrafter"/>
</dbReference>
<dbReference type="PROSITE" id="PS51257">
    <property type="entry name" value="PROKAR_LIPOPROTEIN"/>
    <property type="match status" value="1"/>
</dbReference>
<dbReference type="InterPro" id="IPR036941">
    <property type="entry name" value="Rcpt_L-dom_sf"/>
</dbReference>
<comment type="caution">
    <text evidence="11">The sequence shown here is derived from an EMBL/GenBank/DDBJ whole genome shotgun (WGS) entry which is preliminary data.</text>
</comment>
<feature type="compositionally biased region" description="Low complexity" evidence="8">
    <location>
        <begin position="350"/>
        <end position="389"/>
    </location>
</feature>
<dbReference type="AlphaFoldDB" id="A0A9P0QU88"/>
<feature type="signal peptide" evidence="9">
    <location>
        <begin position="1"/>
        <end position="18"/>
    </location>
</feature>
<evidence type="ECO:0000256" key="1">
    <source>
        <dbReference type="ARBA" id="ARBA00004191"/>
    </source>
</evidence>
<dbReference type="GO" id="GO:0009986">
    <property type="term" value="C:cell surface"/>
    <property type="evidence" value="ECO:0007669"/>
    <property type="project" value="TreeGrafter"/>
</dbReference>
<dbReference type="SUPFAM" id="SSF52058">
    <property type="entry name" value="L domain-like"/>
    <property type="match status" value="2"/>
</dbReference>
<keyword evidence="12" id="KW-1185">Reference proteome</keyword>
<evidence type="ECO:0000256" key="4">
    <source>
        <dbReference type="ARBA" id="ARBA00022512"/>
    </source>
</evidence>
<keyword evidence="5" id="KW-0964">Secreted</keyword>
<keyword evidence="7" id="KW-0325">Glycoprotein</keyword>
<dbReference type="GO" id="GO:0005886">
    <property type="term" value="C:plasma membrane"/>
    <property type="evidence" value="ECO:0007669"/>
    <property type="project" value="UniProtKB-SubCell"/>
</dbReference>
<comment type="similarity">
    <text evidence="3">Belongs to the SPS2 family.</text>
</comment>
<feature type="domain" description="Receptor L-domain" evidence="10">
    <location>
        <begin position="43"/>
        <end position="118"/>
    </location>
</feature>
<protein>
    <submittedName>
        <fullName evidence="11">Cell surface GPI-anchored protein ECM33</fullName>
    </submittedName>
</protein>
<gene>
    <name evidence="11" type="ORF">CLIB1423_22S00628</name>
</gene>
<dbReference type="PANTHER" id="PTHR31018">
    <property type="entry name" value="SPORULATION-SPECIFIC PROTEIN-RELATED"/>
    <property type="match status" value="1"/>
</dbReference>
<name>A0A9P0QU88_9ASCO</name>
<evidence type="ECO:0000256" key="9">
    <source>
        <dbReference type="SAM" id="SignalP"/>
    </source>
</evidence>
<dbReference type="Proteomes" id="UP000837801">
    <property type="component" value="Unassembled WGS sequence"/>
</dbReference>
<dbReference type="EMBL" id="CAKXYY010000022">
    <property type="protein sequence ID" value="CAH2355139.1"/>
    <property type="molecule type" value="Genomic_DNA"/>
</dbReference>
<evidence type="ECO:0000313" key="12">
    <source>
        <dbReference type="Proteomes" id="UP000837801"/>
    </source>
</evidence>
<keyword evidence="4" id="KW-0134">Cell wall</keyword>
<keyword evidence="6 9" id="KW-0732">Signal</keyword>
<dbReference type="PANTHER" id="PTHR31018:SF3">
    <property type="entry name" value="RECEPTOR PROTEIN-TYROSINE KINASE"/>
    <property type="match status" value="1"/>
</dbReference>
<evidence type="ECO:0000256" key="6">
    <source>
        <dbReference type="ARBA" id="ARBA00022729"/>
    </source>
</evidence>
<feature type="chain" id="PRO_5040315703" evidence="9">
    <location>
        <begin position="19"/>
        <end position="414"/>
    </location>
</feature>
<dbReference type="Gene3D" id="3.80.20.20">
    <property type="entry name" value="Receptor L-domain"/>
    <property type="match status" value="2"/>
</dbReference>
<evidence type="ECO:0000259" key="10">
    <source>
        <dbReference type="Pfam" id="PF01030"/>
    </source>
</evidence>
<evidence type="ECO:0000256" key="2">
    <source>
        <dbReference type="ARBA" id="ARBA00004609"/>
    </source>
</evidence>
<dbReference type="GO" id="GO:0031505">
    <property type="term" value="P:fungal-type cell wall organization"/>
    <property type="evidence" value="ECO:0007669"/>
    <property type="project" value="TreeGrafter"/>
</dbReference>
<dbReference type="OrthoDB" id="536881at2759"/>
<feature type="region of interest" description="Disordered" evidence="8">
    <location>
        <begin position="347"/>
        <end position="389"/>
    </location>
</feature>
<dbReference type="InterPro" id="IPR051648">
    <property type="entry name" value="CWI-Assembly_Regulator"/>
</dbReference>
<evidence type="ECO:0000256" key="5">
    <source>
        <dbReference type="ARBA" id="ARBA00022525"/>
    </source>
</evidence>
<evidence type="ECO:0000256" key="7">
    <source>
        <dbReference type="ARBA" id="ARBA00023180"/>
    </source>
</evidence>
<evidence type="ECO:0000256" key="3">
    <source>
        <dbReference type="ARBA" id="ARBA00005798"/>
    </source>
</evidence>
<reference evidence="11" key="1">
    <citation type="submission" date="2022-03" db="EMBL/GenBank/DDBJ databases">
        <authorList>
            <person name="Legras J.-L."/>
            <person name="Devillers H."/>
            <person name="Grondin C."/>
        </authorList>
    </citation>
    <scope>NUCLEOTIDE SEQUENCE</scope>
    <source>
        <strain evidence="11">CLIB 1423</strain>
    </source>
</reference>
<dbReference type="Pfam" id="PF01030">
    <property type="entry name" value="Recep_L_domain"/>
    <property type="match status" value="1"/>
</dbReference>
<dbReference type="InterPro" id="IPR000494">
    <property type="entry name" value="Rcpt_L-dom"/>
</dbReference>
<proteinExistence type="inferred from homology"/>
<comment type="subcellular location">
    <subcellularLocation>
        <location evidence="2">Cell membrane</location>
        <topology evidence="2">Lipid-anchor</topology>
        <topology evidence="2">GPI-anchor</topology>
    </subcellularLocation>
    <subcellularLocation>
        <location evidence="1">Secreted</location>
        <location evidence="1">Cell wall</location>
    </subcellularLocation>
</comment>